<keyword evidence="4 7" id="KW-0812">Transmembrane</keyword>
<organism evidence="9 10">
    <name type="scientific">Simiduia curdlanivorans</name>
    <dbReference type="NCBI Taxonomy" id="1492769"/>
    <lineage>
        <taxon>Bacteria</taxon>
        <taxon>Pseudomonadati</taxon>
        <taxon>Pseudomonadota</taxon>
        <taxon>Gammaproteobacteria</taxon>
        <taxon>Cellvibrionales</taxon>
        <taxon>Cellvibrionaceae</taxon>
        <taxon>Simiduia</taxon>
    </lineage>
</organism>
<proteinExistence type="inferred from homology"/>
<dbReference type="InterPro" id="IPR003400">
    <property type="entry name" value="ExbD"/>
</dbReference>
<comment type="similarity">
    <text evidence="2 7">Belongs to the ExbD/TolR family.</text>
</comment>
<evidence type="ECO:0000256" key="4">
    <source>
        <dbReference type="ARBA" id="ARBA00022692"/>
    </source>
</evidence>
<dbReference type="RefSeq" id="WP_290260901.1">
    <property type="nucleotide sequence ID" value="NZ_JAUFQG010000004.1"/>
</dbReference>
<comment type="subcellular location">
    <subcellularLocation>
        <location evidence="1">Cell membrane</location>
        <topology evidence="1">Single-pass membrane protein</topology>
    </subcellularLocation>
    <subcellularLocation>
        <location evidence="7">Cell membrane</location>
        <topology evidence="7">Single-pass type II membrane protein</topology>
    </subcellularLocation>
</comment>
<evidence type="ECO:0000256" key="7">
    <source>
        <dbReference type="RuleBase" id="RU003879"/>
    </source>
</evidence>
<dbReference type="PANTHER" id="PTHR30558:SF13">
    <property type="entry name" value="BIOPOLYMER TRANSPORT PROTEIN EXBD2"/>
    <property type="match status" value="1"/>
</dbReference>
<dbReference type="Proteomes" id="UP001595840">
    <property type="component" value="Unassembled WGS sequence"/>
</dbReference>
<keyword evidence="6 8" id="KW-0472">Membrane</keyword>
<accession>A0ABV8V709</accession>
<evidence type="ECO:0000256" key="3">
    <source>
        <dbReference type="ARBA" id="ARBA00022475"/>
    </source>
</evidence>
<evidence type="ECO:0000313" key="9">
    <source>
        <dbReference type="EMBL" id="MFC4363236.1"/>
    </source>
</evidence>
<dbReference type="EMBL" id="JBHSCX010000020">
    <property type="protein sequence ID" value="MFC4363236.1"/>
    <property type="molecule type" value="Genomic_DNA"/>
</dbReference>
<dbReference type="PANTHER" id="PTHR30558">
    <property type="entry name" value="EXBD MEMBRANE COMPONENT OF PMF-DRIVEN MACROMOLECULE IMPORT SYSTEM"/>
    <property type="match status" value="1"/>
</dbReference>
<keyword evidence="5 8" id="KW-1133">Transmembrane helix</keyword>
<keyword evidence="7" id="KW-0813">Transport</keyword>
<comment type="caution">
    <text evidence="9">The sequence shown here is derived from an EMBL/GenBank/DDBJ whole genome shotgun (WGS) entry which is preliminary data.</text>
</comment>
<keyword evidence="3" id="KW-1003">Cell membrane</keyword>
<evidence type="ECO:0000313" key="10">
    <source>
        <dbReference type="Proteomes" id="UP001595840"/>
    </source>
</evidence>
<gene>
    <name evidence="9" type="ORF">ACFOX3_13055</name>
</gene>
<evidence type="ECO:0000256" key="8">
    <source>
        <dbReference type="SAM" id="Phobius"/>
    </source>
</evidence>
<name>A0ABV8V709_9GAMM</name>
<protein>
    <submittedName>
        <fullName evidence="9">ExbD/TolR family protein</fullName>
    </submittedName>
</protein>
<sequence>MSRRRKHGEAEDNSEIDLTPMLDVVFIMLIFFIVTASFVKESVIDTMIPPPNEQQNPPDEDNPSIVVTIRSNDDIWMEDRRIDVRAVRANIERMHAEHPKAAVVVRAHIKSSAKSYVAIADAAREAKVYNIALVPYDEQI</sequence>
<feature type="transmembrane region" description="Helical" evidence="8">
    <location>
        <begin position="21"/>
        <end position="39"/>
    </location>
</feature>
<evidence type="ECO:0000256" key="1">
    <source>
        <dbReference type="ARBA" id="ARBA00004162"/>
    </source>
</evidence>
<dbReference type="Gene3D" id="3.30.420.270">
    <property type="match status" value="1"/>
</dbReference>
<evidence type="ECO:0000256" key="2">
    <source>
        <dbReference type="ARBA" id="ARBA00005811"/>
    </source>
</evidence>
<keyword evidence="7" id="KW-0653">Protein transport</keyword>
<reference evidence="10" key="1">
    <citation type="journal article" date="2019" name="Int. J. Syst. Evol. Microbiol.">
        <title>The Global Catalogue of Microorganisms (GCM) 10K type strain sequencing project: providing services to taxonomists for standard genome sequencing and annotation.</title>
        <authorList>
            <consortium name="The Broad Institute Genomics Platform"/>
            <consortium name="The Broad Institute Genome Sequencing Center for Infectious Disease"/>
            <person name="Wu L."/>
            <person name="Ma J."/>
        </authorList>
    </citation>
    <scope>NUCLEOTIDE SEQUENCE [LARGE SCALE GENOMIC DNA]</scope>
    <source>
        <strain evidence="10">CECT 8570</strain>
    </source>
</reference>
<evidence type="ECO:0000256" key="5">
    <source>
        <dbReference type="ARBA" id="ARBA00022989"/>
    </source>
</evidence>
<keyword evidence="10" id="KW-1185">Reference proteome</keyword>
<dbReference type="Pfam" id="PF02472">
    <property type="entry name" value="ExbD"/>
    <property type="match status" value="1"/>
</dbReference>
<evidence type="ECO:0000256" key="6">
    <source>
        <dbReference type="ARBA" id="ARBA00023136"/>
    </source>
</evidence>